<dbReference type="EMBL" id="JAHHUM010000913">
    <property type="protein sequence ID" value="KAK5615988.1"/>
    <property type="molecule type" value="Genomic_DNA"/>
</dbReference>
<accession>A0AAV9S461</accession>
<feature type="region of interest" description="Disordered" evidence="1">
    <location>
        <begin position="64"/>
        <end position="95"/>
    </location>
</feature>
<dbReference type="AlphaFoldDB" id="A0AAV9S461"/>
<name>A0AAV9S461_9TELE</name>
<protein>
    <submittedName>
        <fullName evidence="2">Uncharacterized protein</fullName>
    </submittedName>
</protein>
<organism evidence="2 3">
    <name type="scientific">Crenichthys baileyi</name>
    <name type="common">White River springfish</name>
    <dbReference type="NCBI Taxonomy" id="28760"/>
    <lineage>
        <taxon>Eukaryota</taxon>
        <taxon>Metazoa</taxon>
        <taxon>Chordata</taxon>
        <taxon>Craniata</taxon>
        <taxon>Vertebrata</taxon>
        <taxon>Euteleostomi</taxon>
        <taxon>Actinopterygii</taxon>
        <taxon>Neopterygii</taxon>
        <taxon>Teleostei</taxon>
        <taxon>Neoteleostei</taxon>
        <taxon>Acanthomorphata</taxon>
        <taxon>Ovalentaria</taxon>
        <taxon>Atherinomorphae</taxon>
        <taxon>Cyprinodontiformes</taxon>
        <taxon>Goodeidae</taxon>
        <taxon>Crenichthys</taxon>
    </lineage>
</organism>
<evidence type="ECO:0000313" key="3">
    <source>
        <dbReference type="Proteomes" id="UP001311232"/>
    </source>
</evidence>
<proteinExistence type="predicted"/>
<reference evidence="2 3" key="1">
    <citation type="submission" date="2021-06" db="EMBL/GenBank/DDBJ databases">
        <authorList>
            <person name="Palmer J.M."/>
        </authorList>
    </citation>
    <scope>NUCLEOTIDE SEQUENCE [LARGE SCALE GENOMIC DNA]</scope>
    <source>
        <strain evidence="2 3">MEX-2019</strain>
        <tissue evidence="2">Muscle</tissue>
    </source>
</reference>
<feature type="compositionally biased region" description="Acidic residues" evidence="1">
    <location>
        <begin position="25"/>
        <end position="34"/>
    </location>
</feature>
<sequence>MSCLFDGIYLQSMLLKLQQVTEREKDEEEEEEEERSANLGPSGYQTCPVPGRVPPQHLLFSVPGGRRRPDAGHHGAVPGSVTPRTGRLGTHGIQRNGVRLRGKNKVRAPSGAPVIHRILLNFLSPQRALLLPPCLPLSAPGADDDDGGADSNDGDDEALLISIPPSRQEEEVQEEELSLLLFSSVSELALCVSCERASCCSIRESRADRKRGRGGVRKRRGAVGIDAEMHPSKLRLDVPLS</sequence>
<dbReference type="Proteomes" id="UP001311232">
    <property type="component" value="Unassembled WGS sequence"/>
</dbReference>
<keyword evidence="3" id="KW-1185">Reference proteome</keyword>
<feature type="region of interest" description="Disordered" evidence="1">
    <location>
        <begin position="21"/>
        <end position="45"/>
    </location>
</feature>
<evidence type="ECO:0000313" key="2">
    <source>
        <dbReference type="EMBL" id="KAK5615988.1"/>
    </source>
</evidence>
<comment type="caution">
    <text evidence="2">The sequence shown here is derived from an EMBL/GenBank/DDBJ whole genome shotgun (WGS) entry which is preliminary data.</text>
</comment>
<evidence type="ECO:0000256" key="1">
    <source>
        <dbReference type="SAM" id="MobiDB-lite"/>
    </source>
</evidence>
<gene>
    <name evidence="2" type="ORF">CRENBAI_019224</name>
</gene>